<feature type="region of interest" description="Disordered" evidence="2">
    <location>
        <begin position="1"/>
        <end position="28"/>
    </location>
</feature>
<dbReference type="Proteomes" id="UP000575985">
    <property type="component" value="Unassembled WGS sequence"/>
</dbReference>
<reference evidence="3 4" key="1">
    <citation type="submission" date="2020-07" db="EMBL/GenBank/DDBJ databases">
        <title>Sequencing the genomes of 1000 actinobacteria strains.</title>
        <authorList>
            <person name="Klenk H.-P."/>
        </authorList>
    </citation>
    <scope>NUCLEOTIDE SEQUENCE [LARGE SCALE GENOMIC DNA]</scope>
    <source>
        <strain evidence="3 4">DSM 45927</strain>
    </source>
</reference>
<dbReference type="EMBL" id="JACCFO010000001">
    <property type="protein sequence ID" value="NYI97997.1"/>
    <property type="molecule type" value="Genomic_DNA"/>
</dbReference>
<name>A0A853BU09_9ACTN</name>
<protein>
    <submittedName>
        <fullName evidence="3">Putative alkaline shock family protein YloU</fullName>
    </submittedName>
</protein>
<dbReference type="RefSeq" id="WP_179769230.1">
    <property type="nucleotide sequence ID" value="NZ_JACCFO010000001.1"/>
</dbReference>
<evidence type="ECO:0000313" key="3">
    <source>
        <dbReference type="EMBL" id="NYI97997.1"/>
    </source>
</evidence>
<dbReference type="AlphaFoldDB" id="A0A853BU09"/>
<gene>
    <name evidence="3" type="ORF">HNR12_004274</name>
</gene>
<comment type="caution">
    <text evidence="3">The sequence shown here is derived from an EMBL/GenBank/DDBJ whole genome shotgun (WGS) entry which is preliminary data.</text>
</comment>
<proteinExistence type="inferred from homology"/>
<comment type="similarity">
    <text evidence="1">Belongs to the asp23 family.</text>
</comment>
<keyword evidence="4" id="KW-1185">Reference proteome</keyword>
<dbReference type="Pfam" id="PF03780">
    <property type="entry name" value="Asp23"/>
    <property type="match status" value="1"/>
</dbReference>
<sequence>MTATTAADPAPPHRRPAAPEGPDAAAAERGRTVIGADVVAAIAAHAAVQVAGVRRTAGGTPPGAGRAVSGVRAQARVSGNGGTATLRLRIAVGYPRSVREVTREVRAHTARTVQDLTGMAVRRVDIEIADLVRGGRAH</sequence>
<evidence type="ECO:0000313" key="4">
    <source>
        <dbReference type="Proteomes" id="UP000575985"/>
    </source>
</evidence>
<evidence type="ECO:0000256" key="2">
    <source>
        <dbReference type="SAM" id="MobiDB-lite"/>
    </source>
</evidence>
<dbReference type="InterPro" id="IPR005531">
    <property type="entry name" value="Asp23"/>
</dbReference>
<accession>A0A853BU09</accession>
<evidence type="ECO:0000256" key="1">
    <source>
        <dbReference type="ARBA" id="ARBA00005721"/>
    </source>
</evidence>
<organism evidence="3 4">
    <name type="scientific">Streptomonospora nanhaiensis</name>
    <dbReference type="NCBI Taxonomy" id="1323731"/>
    <lineage>
        <taxon>Bacteria</taxon>
        <taxon>Bacillati</taxon>
        <taxon>Actinomycetota</taxon>
        <taxon>Actinomycetes</taxon>
        <taxon>Streptosporangiales</taxon>
        <taxon>Nocardiopsidaceae</taxon>
        <taxon>Streptomonospora</taxon>
    </lineage>
</organism>